<dbReference type="RefSeq" id="WP_096434292.1">
    <property type="nucleotide sequence ID" value="NZ_NTJD01000010.1"/>
</dbReference>
<feature type="transmembrane region" description="Helical" evidence="1">
    <location>
        <begin position="46"/>
        <end position="66"/>
    </location>
</feature>
<evidence type="ECO:0008006" key="4">
    <source>
        <dbReference type="Google" id="ProtNLM"/>
    </source>
</evidence>
<sequence length="159" mass="16882">MQRVVLRKASHGMPTMGRLFGGAGLAATGYLAGAAIVPLLPQAMKGAAILPVVAASFGLLIGWRVIGRFPGKTMREAVLTGLKAASFVLIWAMIYLGLVQMLRQAMRNRYDSVTEAVVDILNQGLQFAIMAAHPMVLGSLLVGGALSGMVALWGHRKLR</sequence>
<dbReference type="AlphaFoldDB" id="A0A2A4CNM2"/>
<evidence type="ECO:0000313" key="2">
    <source>
        <dbReference type="EMBL" id="PCD75729.1"/>
    </source>
</evidence>
<comment type="caution">
    <text evidence="2">The sequence shown here is derived from an EMBL/GenBank/DDBJ whole genome shotgun (WGS) entry which is preliminary data.</text>
</comment>
<keyword evidence="3" id="KW-1185">Reference proteome</keyword>
<dbReference type="OrthoDB" id="7869508at2"/>
<evidence type="ECO:0000256" key="1">
    <source>
        <dbReference type="SAM" id="Phobius"/>
    </source>
</evidence>
<keyword evidence="1" id="KW-0472">Membrane</keyword>
<dbReference type="EMBL" id="NTJD01000010">
    <property type="protein sequence ID" value="PCD75729.1"/>
    <property type="molecule type" value="Genomic_DNA"/>
</dbReference>
<feature type="transmembrane region" description="Helical" evidence="1">
    <location>
        <begin position="127"/>
        <end position="153"/>
    </location>
</feature>
<dbReference type="Proteomes" id="UP000243507">
    <property type="component" value="Unassembled WGS sequence"/>
</dbReference>
<keyword evidence="1" id="KW-0812">Transmembrane</keyword>
<reference evidence="2 3" key="1">
    <citation type="submission" date="2017-09" db="EMBL/GenBank/DDBJ databases">
        <title>A multilocus sequence analysis scheme for characterization of bacteria in the genus Thioclava.</title>
        <authorList>
            <person name="Liu Y."/>
            <person name="Shao Z."/>
        </authorList>
    </citation>
    <scope>NUCLEOTIDE SEQUENCE [LARGE SCALE GENOMIC DNA]</scope>
    <source>
        <strain evidence="2 3">CAU 1312</strain>
    </source>
</reference>
<feature type="transmembrane region" description="Helical" evidence="1">
    <location>
        <begin position="20"/>
        <end position="40"/>
    </location>
</feature>
<proteinExistence type="predicted"/>
<accession>A0A2A4CNM2</accession>
<gene>
    <name evidence="2" type="ORF">CLN94_12530</name>
</gene>
<name>A0A2A4CNM2_9RHOB</name>
<dbReference type="NCBIfam" id="NF033773">
    <property type="entry name" value="tellur_TrgA"/>
    <property type="match status" value="1"/>
</dbReference>
<protein>
    <recommendedName>
        <fullName evidence="4">Tellurium resistance protein</fullName>
    </recommendedName>
</protein>
<organism evidence="2 3">
    <name type="scientific">Pseudothioclava arenosa</name>
    <dbReference type="NCBI Taxonomy" id="1795308"/>
    <lineage>
        <taxon>Bacteria</taxon>
        <taxon>Pseudomonadati</taxon>
        <taxon>Pseudomonadota</taxon>
        <taxon>Alphaproteobacteria</taxon>
        <taxon>Rhodobacterales</taxon>
        <taxon>Paracoccaceae</taxon>
        <taxon>Pseudothioclava</taxon>
    </lineage>
</organism>
<keyword evidence="1" id="KW-1133">Transmembrane helix</keyword>
<evidence type="ECO:0000313" key="3">
    <source>
        <dbReference type="Proteomes" id="UP000243507"/>
    </source>
</evidence>
<feature type="transmembrane region" description="Helical" evidence="1">
    <location>
        <begin position="78"/>
        <end position="98"/>
    </location>
</feature>
<dbReference type="InterPro" id="IPR047784">
    <property type="entry name" value="TrgA"/>
</dbReference>